<evidence type="ECO:0000256" key="6">
    <source>
        <dbReference type="SAM" id="Phobius"/>
    </source>
</evidence>
<evidence type="ECO:0000256" key="3">
    <source>
        <dbReference type="ARBA" id="ARBA00022692"/>
    </source>
</evidence>
<evidence type="ECO:0000256" key="1">
    <source>
        <dbReference type="ARBA" id="ARBA00004651"/>
    </source>
</evidence>
<sequence>MTWLSRRLVVRALLREWGRALLTLLTVALGVAVFLSIRLANRAAVASFEQFTQGVGQGSDLVLRAEAGPLREAQLPALRPLLAQGWMRPVIEGSFARKDTLEGFQLLGLDLVGLGAAAPEPAQDLGPAAPDGASRDRATLDFYGVIQDPQAVLISTALAAEGLAAGSVLEGFVQERPVRLRVAGVLPDAPSRPRIQRNLLVMDLPAAQRLLAREGELDRVEWGLRPGARLVDLEAQARRLLPPGLVLEPPEQRAESGRTMTAAFRFNLSILSLIALAVGAYLLFQAFDASVNQRRETWATLRALGQPPAALLRLVLGEAALLGGLGSLLGLGLGWLLAQGSVRAVSQTVNALYGASAARSAALHGEEAFFALLFGSLACLVAAWVPARRAARTPAVQLLAREGGPPPVATLRLGLAGGCALLGGVALAYGIRPAPGVAWQAYGGSLLVLAGGSLLAVALLPLLGLPGRSTRRWQLRLALRPLLRPTSRHGFAAAALAVAVGMTTGMGVMVQSFEHTVLTWIGSSLQADLYVAPIGSAGAASQHRLSAETADALAGDATVAAADRFQMLPITFRGRPTFLGAGDMAVQAARGGLILAAGGPFPAPLLALRQGGTEAPGVLASETFARHFGVRVGEVLDLPTPAGTRRVTVRGILADYGNERGSLILDRPVFLAWFQDARVASLALYLKPGQSAEAVAARLRLEHPGLQIRSNGALRQQVATIFHQTFAITYALEAIGLLVAVLGLAQGLTGLALARRGEVWSLRALGATQVDLARILLLEGLGVALAGLLAGLGLGLLLARILVDVLNPQVFGWTLAFRLPVGFLAMVALVTLGAAALALVPAARWGARLGADREVEEGA</sequence>
<evidence type="ECO:0000313" key="9">
    <source>
        <dbReference type="EMBL" id="MBK9797087.1"/>
    </source>
</evidence>
<feature type="transmembrane region" description="Helical" evidence="6">
    <location>
        <begin position="730"/>
        <end position="754"/>
    </location>
</feature>
<dbReference type="Proteomes" id="UP000886657">
    <property type="component" value="Unassembled WGS sequence"/>
</dbReference>
<dbReference type="InterPro" id="IPR003838">
    <property type="entry name" value="ABC3_permease_C"/>
</dbReference>
<dbReference type="EMBL" id="JADKIO010000008">
    <property type="protein sequence ID" value="MBK9797087.1"/>
    <property type="molecule type" value="Genomic_DNA"/>
</dbReference>
<feature type="transmembrane region" description="Helical" evidence="6">
    <location>
        <begin position="441"/>
        <end position="465"/>
    </location>
</feature>
<feature type="domain" description="MacB-like periplasmic core" evidence="8">
    <location>
        <begin position="492"/>
        <end position="700"/>
    </location>
</feature>
<dbReference type="InterPro" id="IPR038766">
    <property type="entry name" value="Membrane_comp_ABC_pdt"/>
</dbReference>
<accession>A0A9D7XIB7</accession>
<protein>
    <submittedName>
        <fullName evidence="9">FtsX-like permease family protein</fullName>
    </submittedName>
</protein>
<evidence type="ECO:0000256" key="5">
    <source>
        <dbReference type="ARBA" id="ARBA00023136"/>
    </source>
</evidence>
<keyword evidence="4 6" id="KW-1133">Transmembrane helix</keyword>
<feature type="transmembrane region" description="Helical" evidence="6">
    <location>
        <begin position="775"/>
        <end position="803"/>
    </location>
</feature>
<feature type="domain" description="ABC3 transporter permease C-terminal" evidence="7">
    <location>
        <begin position="270"/>
        <end position="394"/>
    </location>
</feature>
<evidence type="ECO:0000259" key="7">
    <source>
        <dbReference type="Pfam" id="PF02687"/>
    </source>
</evidence>
<name>A0A9D7XIB7_9BACT</name>
<dbReference type="Pfam" id="PF02687">
    <property type="entry name" value="FtsX"/>
    <property type="match status" value="2"/>
</dbReference>
<feature type="transmembrane region" description="Helical" evidence="6">
    <location>
        <begin position="268"/>
        <end position="289"/>
    </location>
</feature>
<evidence type="ECO:0000259" key="8">
    <source>
        <dbReference type="Pfam" id="PF12704"/>
    </source>
</evidence>
<feature type="transmembrane region" description="Helical" evidence="6">
    <location>
        <begin position="823"/>
        <end position="843"/>
    </location>
</feature>
<feature type="transmembrane region" description="Helical" evidence="6">
    <location>
        <begin position="490"/>
        <end position="510"/>
    </location>
</feature>
<keyword evidence="3 6" id="KW-0812">Transmembrane</keyword>
<feature type="transmembrane region" description="Helical" evidence="6">
    <location>
        <begin position="368"/>
        <end position="387"/>
    </location>
</feature>
<dbReference type="InterPro" id="IPR025857">
    <property type="entry name" value="MacB_PCD"/>
</dbReference>
<dbReference type="AlphaFoldDB" id="A0A9D7XIB7"/>
<proteinExistence type="predicted"/>
<feature type="domain" description="ABC3 transporter permease C-terminal" evidence="7">
    <location>
        <begin position="735"/>
        <end position="842"/>
    </location>
</feature>
<feature type="transmembrane region" description="Helical" evidence="6">
    <location>
        <begin position="408"/>
        <end position="429"/>
    </location>
</feature>
<evidence type="ECO:0000256" key="2">
    <source>
        <dbReference type="ARBA" id="ARBA00022475"/>
    </source>
</evidence>
<comment type="subcellular location">
    <subcellularLocation>
        <location evidence="1">Cell membrane</location>
        <topology evidence="1">Multi-pass membrane protein</topology>
    </subcellularLocation>
</comment>
<dbReference type="PANTHER" id="PTHR30287:SF2">
    <property type="entry name" value="BLL1001 PROTEIN"/>
    <property type="match status" value="1"/>
</dbReference>
<dbReference type="PANTHER" id="PTHR30287">
    <property type="entry name" value="MEMBRANE COMPONENT OF PREDICTED ABC SUPERFAMILY METABOLITE UPTAKE TRANSPORTER"/>
    <property type="match status" value="1"/>
</dbReference>
<gene>
    <name evidence="9" type="ORF">IPP58_11425</name>
</gene>
<dbReference type="Pfam" id="PF12704">
    <property type="entry name" value="MacB_PCD"/>
    <property type="match status" value="1"/>
</dbReference>
<evidence type="ECO:0000313" key="10">
    <source>
        <dbReference type="Proteomes" id="UP000886657"/>
    </source>
</evidence>
<keyword evidence="5 6" id="KW-0472">Membrane</keyword>
<organism evidence="9 10">
    <name type="scientific">Candidatus Geothrix skivensis</name>
    <dbReference type="NCBI Taxonomy" id="2954439"/>
    <lineage>
        <taxon>Bacteria</taxon>
        <taxon>Pseudomonadati</taxon>
        <taxon>Acidobacteriota</taxon>
        <taxon>Holophagae</taxon>
        <taxon>Holophagales</taxon>
        <taxon>Holophagaceae</taxon>
        <taxon>Geothrix</taxon>
    </lineage>
</organism>
<keyword evidence="2" id="KW-1003">Cell membrane</keyword>
<comment type="caution">
    <text evidence="9">The sequence shown here is derived from an EMBL/GenBank/DDBJ whole genome shotgun (WGS) entry which is preliminary data.</text>
</comment>
<evidence type="ECO:0000256" key="4">
    <source>
        <dbReference type="ARBA" id="ARBA00022989"/>
    </source>
</evidence>
<reference evidence="9" key="1">
    <citation type="submission" date="2020-10" db="EMBL/GenBank/DDBJ databases">
        <title>Connecting structure to function with the recovery of over 1000 high-quality activated sludge metagenome-assembled genomes encoding full-length rRNA genes using long-read sequencing.</title>
        <authorList>
            <person name="Singleton C.M."/>
            <person name="Petriglieri F."/>
            <person name="Kristensen J.M."/>
            <person name="Kirkegaard R.H."/>
            <person name="Michaelsen T.Y."/>
            <person name="Andersen M.H."/>
            <person name="Karst S.M."/>
            <person name="Dueholm M.S."/>
            <person name="Nielsen P.H."/>
            <person name="Albertsen M."/>
        </authorList>
    </citation>
    <scope>NUCLEOTIDE SEQUENCE</scope>
    <source>
        <strain evidence="9">Skiv_18-Q3-R9-52_MAXAC.067</strain>
    </source>
</reference>
<dbReference type="GO" id="GO:0005886">
    <property type="term" value="C:plasma membrane"/>
    <property type="evidence" value="ECO:0007669"/>
    <property type="project" value="UniProtKB-SubCell"/>
</dbReference>
<feature type="transmembrane region" description="Helical" evidence="6">
    <location>
        <begin position="310"/>
        <end position="338"/>
    </location>
</feature>